<gene>
    <name evidence="2" type="ORF">G5S32_09085</name>
</gene>
<proteinExistence type="predicted"/>
<reference evidence="2 3" key="1">
    <citation type="submission" date="2020-02" db="EMBL/GenBank/DDBJ databases">
        <title>A complete genome of a marine bacterium Vibrio sp. ZWAL4003 isolated from the mangrove sediment with the ability to degrade polysaccharides.</title>
        <authorList>
            <person name="Wu J."/>
            <person name="Qu W."/>
            <person name="Zeng R."/>
        </authorList>
    </citation>
    <scope>NUCLEOTIDE SEQUENCE [LARGE SCALE GENOMIC DNA]</scope>
    <source>
        <strain evidence="2 3">ZWAL4003</strain>
    </source>
</reference>
<dbReference type="Pfam" id="PF12680">
    <property type="entry name" value="SnoaL_2"/>
    <property type="match status" value="1"/>
</dbReference>
<name>A0A6G7CJ62_9VIBR</name>
<dbReference type="AlphaFoldDB" id="A0A6G7CJ62"/>
<sequence>MDIQVVAQFYQKLDKSNLHLLAEVYHHDVVFEDAAHRIEGLALLEDYFHSLYENVERCQFTIHTMHQADGDGFLAWTMHLQHPKLSGGKQIDVRGMTHLQFSEHKVIYHRDYFDLGEMLYEHLPLLGGLIRAIKRRLGK</sequence>
<organism evidence="2 3">
    <name type="scientific">Vibrio ziniensis</name>
    <dbReference type="NCBI Taxonomy" id="2711221"/>
    <lineage>
        <taxon>Bacteria</taxon>
        <taxon>Pseudomonadati</taxon>
        <taxon>Pseudomonadota</taxon>
        <taxon>Gammaproteobacteria</taxon>
        <taxon>Vibrionales</taxon>
        <taxon>Vibrionaceae</taxon>
        <taxon>Vibrio</taxon>
    </lineage>
</organism>
<dbReference type="SUPFAM" id="SSF54427">
    <property type="entry name" value="NTF2-like"/>
    <property type="match status" value="1"/>
</dbReference>
<keyword evidence="3" id="KW-1185">Reference proteome</keyword>
<evidence type="ECO:0000313" key="3">
    <source>
        <dbReference type="Proteomes" id="UP000503003"/>
    </source>
</evidence>
<evidence type="ECO:0000259" key="1">
    <source>
        <dbReference type="Pfam" id="PF12680"/>
    </source>
</evidence>
<dbReference type="EMBL" id="CP049331">
    <property type="protein sequence ID" value="QIH42139.1"/>
    <property type="molecule type" value="Genomic_DNA"/>
</dbReference>
<dbReference type="Gene3D" id="3.10.450.50">
    <property type="match status" value="1"/>
</dbReference>
<evidence type="ECO:0000313" key="2">
    <source>
        <dbReference type="EMBL" id="QIH42139.1"/>
    </source>
</evidence>
<dbReference type="InterPro" id="IPR037401">
    <property type="entry name" value="SnoaL-like"/>
</dbReference>
<dbReference type="KEGG" id="vzi:G5S32_09085"/>
<dbReference type="Proteomes" id="UP000503003">
    <property type="component" value="Chromosome 1"/>
</dbReference>
<dbReference type="RefSeq" id="WP_165311714.1">
    <property type="nucleotide sequence ID" value="NZ_CP049331.1"/>
</dbReference>
<accession>A0A6G7CJ62</accession>
<dbReference type="InterPro" id="IPR032710">
    <property type="entry name" value="NTF2-like_dom_sf"/>
</dbReference>
<feature type="domain" description="SnoaL-like" evidence="1">
    <location>
        <begin position="6"/>
        <end position="109"/>
    </location>
</feature>
<protein>
    <submittedName>
        <fullName evidence="2">Nuclear transport factor 2 family protein</fullName>
    </submittedName>
</protein>